<dbReference type="EMBL" id="OP433492">
    <property type="protein sequence ID" value="UXN78518.1"/>
    <property type="molecule type" value="Genomic_DNA"/>
</dbReference>
<protein>
    <submittedName>
        <fullName evidence="1">Uncharacterized protein</fullName>
    </submittedName>
</protein>
<name>A0A977SP95_9CAUD</name>
<sequence length="102" mass="11695">MIQQCGIELDFLANYIIVEEDTLFLTTPKQVEPFTTKDYIEAVVEAKRRHELADGLGQVKIEGFRFAYTGEDLVKHEFTMDHNGRITSATTRVVQKGFKMPQ</sequence>
<reference evidence="1" key="1">
    <citation type="submission" date="2022-09" db="EMBL/GenBank/DDBJ databases">
        <authorList>
            <person name="Xie Z."/>
            <person name="Yang M."/>
        </authorList>
    </citation>
    <scope>NUCLEOTIDE SEQUENCE</scope>
</reference>
<evidence type="ECO:0000313" key="1">
    <source>
        <dbReference type="EMBL" id="UXN78518.1"/>
    </source>
</evidence>
<organism evidence="1 2">
    <name type="scientific">Bacillus phage vB_BaeroP_SYYB1</name>
    <dbReference type="NCBI Taxonomy" id="2980552"/>
    <lineage>
        <taxon>Viruses</taxon>
        <taxon>Duplodnaviria</taxon>
        <taxon>Heunggongvirae</taxon>
        <taxon>Uroviricota</taxon>
        <taxon>Caudoviricetes</taxon>
        <taxon>Salasmaviridae</taxon>
        <taxon>Tatarstanvirinae</taxon>
        <taxon>Gaunavirus</taxon>
        <taxon>Gaunavirus syybuna</taxon>
    </lineage>
</organism>
<dbReference type="Proteomes" id="UP001064695">
    <property type="component" value="Segment"/>
</dbReference>
<evidence type="ECO:0000313" key="2">
    <source>
        <dbReference type="Proteomes" id="UP001064695"/>
    </source>
</evidence>
<accession>A0A977SP95</accession>
<proteinExistence type="predicted"/>
<gene>
    <name evidence="1" type="ORF">SYYB1_29</name>
</gene>
<keyword evidence="2" id="KW-1185">Reference proteome</keyword>